<reference evidence="1" key="1">
    <citation type="journal article" date="2015" name="Nature">
        <title>Complex archaea that bridge the gap between prokaryotes and eukaryotes.</title>
        <authorList>
            <person name="Spang A."/>
            <person name="Saw J.H."/>
            <person name="Jorgensen S.L."/>
            <person name="Zaremba-Niedzwiedzka K."/>
            <person name="Martijn J."/>
            <person name="Lind A.E."/>
            <person name="van Eijk R."/>
            <person name="Schleper C."/>
            <person name="Guy L."/>
            <person name="Ettema T.J."/>
        </authorList>
    </citation>
    <scope>NUCLEOTIDE SEQUENCE</scope>
</reference>
<dbReference type="AlphaFoldDB" id="A0A0F9I569"/>
<feature type="non-terminal residue" evidence="1">
    <location>
        <position position="1"/>
    </location>
</feature>
<proteinExistence type="predicted"/>
<protein>
    <recommendedName>
        <fullName evidence="2">Phage tail tape measure protein domain-containing protein</fullName>
    </recommendedName>
</protein>
<evidence type="ECO:0008006" key="2">
    <source>
        <dbReference type="Google" id="ProtNLM"/>
    </source>
</evidence>
<comment type="caution">
    <text evidence="1">The sequence shown here is derived from an EMBL/GenBank/DDBJ whole genome shotgun (WGS) entry which is preliminary data.</text>
</comment>
<accession>A0A0F9I569</accession>
<organism evidence="1">
    <name type="scientific">marine sediment metagenome</name>
    <dbReference type="NCBI Taxonomy" id="412755"/>
    <lineage>
        <taxon>unclassified sequences</taxon>
        <taxon>metagenomes</taxon>
        <taxon>ecological metagenomes</taxon>
    </lineage>
</organism>
<dbReference type="EMBL" id="LAZR01022253">
    <property type="protein sequence ID" value="KKL82532.1"/>
    <property type="molecule type" value="Genomic_DNA"/>
</dbReference>
<name>A0A0F9I569_9ZZZZ</name>
<sequence>ALTVAGRFSNLKDSISLLARELGAILLPIVGDLVTIFVDDVMPAIKPLIPVIGDFLKRALESIVPILPRLMELIMKNVTVFMK</sequence>
<gene>
    <name evidence="1" type="ORF">LCGC14_1983840</name>
</gene>
<evidence type="ECO:0000313" key="1">
    <source>
        <dbReference type="EMBL" id="KKL82532.1"/>
    </source>
</evidence>